<proteinExistence type="predicted"/>
<gene>
    <name evidence="1" type="ORF">L2E82_05863</name>
</gene>
<organism evidence="1 2">
    <name type="scientific">Cichorium intybus</name>
    <name type="common">Chicory</name>
    <dbReference type="NCBI Taxonomy" id="13427"/>
    <lineage>
        <taxon>Eukaryota</taxon>
        <taxon>Viridiplantae</taxon>
        <taxon>Streptophyta</taxon>
        <taxon>Embryophyta</taxon>
        <taxon>Tracheophyta</taxon>
        <taxon>Spermatophyta</taxon>
        <taxon>Magnoliopsida</taxon>
        <taxon>eudicotyledons</taxon>
        <taxon>Gunneridae</taxon>
        <taxon>Pentapetalae</taxon>
        <taxon>asterids</taxon>
        <taxon>campanulids</taxon>
        <taxon>Asterales</taxon>
        <taxon>Asteraceae</taxon>
        <taxon>Cichorioideae</taxon>
        <taxon>Cichorieae</taxon>
        <taxon>Cichoriinae</taxon>
        <taxon>Cichorium</taxon>
    </lineage>
</organism>
<dbReference type="Proteomes" id="UP001055811">
    <property type="component" value="Linkage Group LG01"/>
</dbReference>
<protein>
    <submittedName>
        <fullName evidence="1">Uncharacterized protein</fullName>
    </submittedName>
</protein>
<evidence type="ECO:0000313" key="2">
    <source>
        <dbReference type="Proteomes" id="UP001055811"/>
    </source>
</evidence>
<sequence>MSIQSSISLNMSNNGGSMALSVNYSSVGSNSSNGSNTGMLMLPSHGSNHGLNPFDGHSGNKRGQIPNGLTTDDLAQVLMDPRFPTKAQGAFGKLYKGIYNGENVAIKLLEKPEQ</sequence>
<keyword evidence="2" id="KW-1185">Reference proteome</keyword>
<reference evidence="2" key="1">
    <citation type="journal article" date="2022" name="Mol. Ecol. Resour.">
        <title>The genomes of chicory, endive, great burdock and yacon provide insights into Asteraceae palaeo-polyploidization history and plant inulin production.</title>
        <authorList>
            <person name="Fan W."/>
            <person name="Wang S."/>
            <person name="Wang H."/>
            <person name="Wang A."/>
            <person name="Jiang F."/>
            <person name="Liu H."/>
            <person name="Zhao H."/>
            <person name="Xu D."/>
            <person name="Zhang Y."/>
        </authorList>
    </citation>
    <scope>NUCLEOTIDE SEQUENCE [LARGE SCALE GENOMIC DNA]</scope>
    <source>
        <strain evidence="2">cv. Punajuju</strain>
    </source>
</reference>
<reference evidence="1 2" key="2">
    <citation type="journal article" date="2022" name="Mol. Ecol. Resour.">
        <title>The genomes of chicory, endive, great burdock and yacon provide insights into Asteraceae paleo-polyploidization history and plant inulin production.</title>
        <authorList>
            <person name="Fan W."/>
            <person name="Wang S."/>
            <person name="Wang H."/>
            <person name="Wang A."/>
            <person name="Jiang F."/>
            <person name="Liu H."/>
            <person name="Zhao H."/>
            <person name="Xu D."/>
            <person name="Zhang Y."/>
        </authorList>
    </citation>
    <scope>NUCLEOTIDE SEQUENCE [LARGE SCALE GENOMIC DNA]</scope>
    <source>
        <strain evidence="2">cv. Punajuju</strain>
        <tissue evidence="1">Leaves</tissue>
    </source>
</reference>
<accession>A0ACB9H9I6</accession>
<comment type="caution">
    <text evidence="1">The sequence shown here is derived from an EMBL/GenBank/DDBJ whole genome shotgun (WGS) entry which is preliminary data.</text>
</comment>
<evidence type="ECO:0000313" key="1">
    <source>
        <dbReference type="EMBL" id="KAI3791995.1"/>
    </source>
</evidence>
<name>A0ACB9H9I6_CICIN</name>
<dbReference type="EMBL" id="CM042009">
    <property type="protein sequence ID" value="KAI3791995.1"/>
    <property type="molecule type" value="Genomic_DNA"/>
</dbReference>